<evidence type="ECO:0000259" key="7">
    <source>
        <dbReference type="PROSITE" id="PS50995"/>
    </source>
</evidence>
<evidence type="ECO:0000256" key="1">
    <source>
        <dbReference type="ARBA" id="ARBA00004496"/>
    </source>
</evidence>
<keyword evidence="4" id="KW-0238">DNA-binding</keyword>
<sequence>MAPSDMICFALYSATHAMQQAYRPLLDALGITYPQYLVLRVLWAEKAPMNVSGIGGMLYLDSSTVTPLLKRLEAAGLVTRNRDPHDERKVHVTLTDAGGEMEGRAAHVSACIFERTGLDARALERLHAEVSDLGERLRASSKPELRPDSREVSVQKATT</sequence>
<gene>
    <name evidence="8" type="primary">ohrR</name>
    <name evidence="8" type="ORF">THS5294_02909</name>
</gene>
<dbReference type="AlphaFoldDB" id="A0A0P1F1Y5"/>
<keyword evidence="3" id="KW-0805">Transcription regulation</keyword>
<dbReference type="SMART" id="SM00347">
    <property type="entry name" value="HTH_MARR"/>
    <property type="match status" value="1"/>
</dbReference>
<dbReference type="InterPro" id="IPR039422">
    <property type="entry name" value="MarR/SlyA-like"/>
</dbReference>
<feature type="domain" description="HTH marR-type" evidence="7">
    <location>
        <begin position="4"/>
        <end position="139"/>
    </location>
</feature>
<dbReference type="FunFam" id="1.10.10.10:FF:000163">
    <property type="entry name" value="MarR family transcriptional regulator"/>
    <property type="match status" value="1"/>
</dbReference>
<accession>A0A0P1F1Y5</accession>
<evidence type="ECO:0000313" key="8">
    <source>
        <dbReference type="EMBL" id="CUH61598.1"/>
    </source>
</evidence>
<evidence type="ECO:0000256" key="5">
    <source>
        <dbReference type="ARBA" id="ARBA00023163"/>
    </source>
</evidence>
<dbReference type="InterPro" id="IPR000835">
    <property type="entry name" value="HTH_MarR-typ"/>
</dbReference>
<feature type="compositionally biased region" description="Basic and acidic residues" evidence="6">
    <location>
        <begin position="136"/>
        <end position="153"/>
    </location>
</feature>
<dbReference type="GO" id="GO:0005737">
    <property type="term" value="C:cytoplasm"/>
    <property type="evidence" value="ECO:0007669"/>
    <property type="project" value="UniProtKB-SubCell"/>
</dbReference>
<evidence type="ECO:0000256" key="2">
    <source>
        <dbReference type="ARBA" id="ARBA00022490"/>
    </source>
</evidence>
<dbReference type="GO" id="GO:0003700">
    <property type="term" value="F:DNA-binding transcription factor activity"/>
    <property type="evidence" value="ECO:0007669"/>
    <property type="project" value="InterPro"/>
</dbReference>
<dbReference type="Pfam" id="PF01047">
    <property type="entry name" value="MarR"/>
    <property type="match status" value="1"/>
</dbReference>
<protein>
    <submittedName>
        <fullName evidence="8">Organic hydroperoxide resistance transcriptional regulator</fullName>
    </submittedName>
</protein>
<dbReference type="InterPro" id="IPR036390">
    <property type="entry name" value="WH_DNA-bd_sf"/>
</dbReference>
<name>A0A0P1F1Y5_9RHOB</name>
<proteinExistence type="predicted"/>
<organism evidence="8 9">
    <name type="scientific">Thalassobacter stenotrophicus</name>
    <dbReference type="NCBI Taxonomy" id="266809"/>
    <lineage>
        <taxon>Bacteria</taxon>
        <taxon>Pseudomonadati</taxon>
        <taxon>Pseudomonadota</taxon>
        <taxon>Alphaproteobacteria</taxon>
        <taxon>Rhodobacterales</taxon>
        <taxon>Roseobacteraceae</taxon>
        <taxon>Thalassobacter</taxon>
    </lineage>
</organism>
<feature type="region of interest" description="Disordered" evidence="6">
    <location>
        <begin position="136"/>
        <end position="159"/>
    </location>
</feature>
<evidence type="ECO:0000256" key="3">
    <source>
        <dbReference type="ARBA" id="ARBA00023015"/>
    </source>
</evidence>
<dbReference type="GO" id="GO:0006950">
    <property type="term" value="P:response to stress"/>
    <property type="evidence" value="ECO:0007669"/>
    <property type="project" value="TreeGrafter"/>
</dbReference>
<comment type="subcellular location">
    <subcellularLocation>
        <location evidence="1">Cytoplasm</location>
    </subcellularLocation>
</comment>
<dbReference type="PANTHER" id="PTHR33164:SF5">
    <property type="entry name" value="ORGANIC HYDROPEROXIDE RESISTANCE TRANSCRIPTIONAL REGULATOR"/>
    <property type="match status" value="1"/>
</dbReference>
<reference evidence="8 9" key="1">
    <citation type="submission" date="2015-09" db="EMBL/GenBank/DDBJ databases">
        <authorList>
            <consortium name="Swine Surveillance"/>
        </authorList>
    </citation>
    <scope>NUCLEOTIDE SEQUENCE [LARGE SCALE GENOMIC DNA]</scope>
    <source>
        <strain evidence="8 9">CECT 5294</strain>
    </source>
</reference>
<dbReference type="GO" id="GO:0003677">
    <property type="term" value="F:DNA binding"/>
    <property type="evidence" value="ECO:0007669"/>
    <property type="project" value="UniProtKB-KW"/>
</dbReference>
<dbReference type="Proteomes" id="UP000051298">
    <property type="component" value="Unassembled WGS sequence"/>
</dbReference>
<dbReference type="SUPFAM" id="SSF46785">
    <property type="entry name" value="Winged helix' DNA-binding domain"/>
    <property type="match status" value="1"/>
</dbReference>
<dbReference type="InterPro" id="IPR036388">
    <property type="entry name" value="WH-like_DNA-bd_sf"/>
</dbReference>
<dbReference type="EMBL" id="CYRX01000032">
    <property type="protein sequence ID" value="CUH61598.1"/>
    <property type="molecule type" value="Genomic_DNA"/>
</dbReference>
<dbReference type="PROSITE" id="PS50995">
    <property type="entry name" value="HTH_MARR_2"/>
    <property type="match status" value="1"/>
</dbReference>
<dbReference type="PANTHER" id="PTHR33164">
    <property type="entry name" value="TRANSCRIPTIONAL REGULATOR, MARR FAMILY"/>
    <property type="match status" value="1"/>
</dbReference>
<dbReference type="Gene3D" id="1.10.10.10">
    <property type="entry name" value="Winged helix-like DNA-binding domain superfamily/Winged helix DNA-binding domain"/>
    <property type="match status" value="1"/>
</dbReference>
<evidence type="ECO:0000256" key="4">
    <source>
        <dbReference type="ARBA" id="ARBA00023125"/>
    </source>
</evidence>
<evidence type="ECO:0000313" key="9">
    <source>
        <dbReference type="Proteomes" id="UP000051298"/>
    </source>
</evidence>
<evidence type="ECO:0000256" key="6">
    <source>
        <dbReference type="SAM" id="MobiDB-lite"/>
    </source>
</evidence>
<keyword evidence="5" id="KW-0804">Transcription</keyword>
<keyword evidence="2" id="KW-0963">Cytoplasm</keyword>